<keyword evidence="4" id="KW-0808">Transferase</keyword>
<dbReference type="PANTHER" id="PTHR47982:SF54">
    <property type="entry name" value="PROTEIN KINASE SUPERFAMILY PROTEIN"/>
    <property type="match status" value="1"/>
</dbReference>
<dbReference type="EC" id="2.7.11.1" evidence="2"/>
<comment type="catalytic activity">
    <reaction evidence="12">
        <text>L-seryl-[protein] + ATP = O-phospho-L-seryl-[protein] + ADP + H(+)</text>
        <dbReference type="Rhea" id="RHEA:17989"/>
        <dbReference type="Rhea" id="RHEA-COMP:9863"/>
        <dbReference type="Rhea" id="RHEA-COMP:11604"/>
        <dbReference type="ChEBI" id="CHEBI:15378"/>
        <dbReference type="ChEBI" id="CHEBI:29999"/>
        <dbReference type="ChEBI" id="CHEBI:30616"/>
        <dbReference type="ChEBI" id="CHEBI:83421"/>
        <dbReference type="ChEBI" id="CHEBI:456216"/>
        <dbReference type="EC" id="2.7.11.1"/>
    </reaction>
</comment>
<dbReference type="Gramene" id="OB05G22020.1">
    <property type="protein sequence ID" value="OB05G22020.1"/>
    <property type="gene ID" value="OB05G22020"/>
</dbReference>
<evidence type="ECO:0000256" key="3">
    <source>
        <dbReference type="ARBA" id="ARBA00022527"/>
    </source>
</evidence>
<dbReference type="GO" id="GO:0004674">
    <property type="term" value="F:protein serine/threonine kinase activity"/>
    <property type="evidence" value="ECO:0007669"/>
    <property type="project" value="UniProtKB-KW"/>
</dbReference>
<dbReference type="PANTHER" id="PTHR47982">
    <property type="entry name" value="PROLINE-RICH RECEPTOR-LIKE PROTEIN KINASE PERK4"/>
    <property type="match status" value="1"/>
</dbReference>
<evidence type="ECO:0000256" key="9">
    <source>
        <dbReference type="ARBA" id="ARBA00022989"/>
    </source>
</evidence>
<dbReference type="PROSITE" id="PS00107">
    <property type="entry name" value="PROTEIN_KINASE_ATP"/>
    <property type="match status" value="1"/>
</dbReference>
<dbReference type="FunFam" id="1.10.510.10:FF:000430">
    <property type="entry name" value="Protein kinase superfamily protein"/>
    <property type="match status" value="1"/>
</dbReference>
<dbReference type="GO" id="GO:0005886">
    <property type="term" value="C:plasma membrane"/>
    <property type="evidence" value="ECO:0007669"/>
    <property type="project" value="UniProtKB-SubCell"/>
</dbReference>
<dbReference type="GO" id="GO:0005524">
    <property type="term" value="F:ATP binding"/>
    <property type="evidence" value="ECO:0007669"/>
    <property type="project" value="UniProtKB-UniRule"/>
</dbReference>
<dbReference type="FunFam" id="3.30.200.20:FF:000452">
    <property type="entry name" value="Receptor-like protein kinase THESEUS 1"/>
    <property type="match status" value="1"/>
</dbReference>
<feature type="region of interest" description="Disordered" evidence="15">
    <location>
        <begin position="40"/>
        <end position="66"/>
    </location>
</feature>
<gene>
    <name evidence="17" type="primary">LOC102705626</name>
</gene>
<dbReference type="OMA" id="CQESNMQ"/>
<protein>
    <recommendedName>
        <fullName evidence="2">non-specific serine/threonine protein kinase</fullName>
        <ecNumber evidence="2">2.7.11.1</ecNumber>
    </recommendedName>
</protein>
<keyword evidence="6 13" id="KW-0547">Nucleotide-binding</keyword>
<evidence type="ECO:0000256" key="1">
    <source>
        <dbReference type="ARBA" id="ARBA00004162"/>
    </source>
</evidence>
<evidence type="ECO:0000256" key="12">
    <source>
        <dbReference type="ARBA" id="ARBA00048679"/>
    </source>
</evidence>
<dbReference type="SUPFAM" id="SSF56112">
    <property type="entry name" value="Protein kinase-like (PK-like)"/>
    <property type="match status" value="1"/>
</dbReference>
<name>J3M6H8_ORYBR</name>
<dbReference type="GeneID" id="102705626"/>
<reference evidence="17" key="2">
    <citation type="submission" date="2013-04" db="UniProtKB">
        <authorList>
            <consortium name="EnsemblPlants"/>
        </authorList>
    </citation>
    <scope>IDENTIFICATION</scope>
</reference>
<evidence type="ECO:0000313" key="17">
    <source>
        <dbReference type="EnsemblPlants" id="OB05G22020.1"/>
    </source>
</evidence>
<dbReference type="RefSeq" id="XP_006654321.1">
    <property type="nucleotide sequence ID" value="XM_006654258.3"/>
</dbReference>
<comment type="similarity">
    <text evidence="14">Belongs to the protein kinase superfamily.</text>
</comment>
<dbReference type="EnsemblPlants" id="OB05G22020.1">
    <property type="protein sequence ID" value="OB05G22020.1"/>
    <property type="gene ID" value="OB05G22020"/>
</dbReference>
<evidence type="ECO:0000256" key="10">
    <source>
        <dbReference type="ARBA" id="ARBA00023136"/>
    </source>
</evidence>
<evidence type="ECO:0000256" key="2">
    <source>
        <dbReference type="ARBA" id="ARBA00012513"/>
    </source>
</evidence>
<evidence type="ECO:0000256" key="4">
    <source>
        <dbReference type="ARBA" id="ARBA00022679"/>
    </source>
</evidence>
<dbReference type="KEGG" id="obr:102705626"/>
<keyword evidence="5" id="KW-0812">Transmembrane</keyword>
<evidence type="ECO:0000256" key="11">
    <source>
        <dbReference type="ARBA" id="ARBA00047899"/>
    </source>
</evidence>
<feature type="binding site" evidence="13">
    <location>
        <position position="114"/>
    </location>
    <ligand>
        <name>ATP</name>
        <dbReference type="ChEBI" id="CHEBI:30616"/>
    </ligand>
</feature>
<dbReference type="PROSITE" id="PS00108">
    <property type="entry name" value="PROTEIN_KINASE_ST"/>
    <property type="match status" value="1"/>
</dbReference>
<evidence type="ECO:0000256" key="7">
    <source>
        <dbReference type="ARBA" id="ARBA00022777"/>
    </source>
</evidence>
<dbReference type="InterPro" id="IPR000719">
    <property type="entry name" value="Prot_kinase_dom"/>
</dbReference>
<dbReference type="Gene3D" id="3.30.200.20">
    <property type="entry name" value="Phosphorylase Kinase, domain 1"/>
    <property type="match status" value="1"/>
</dbReference>
<dbReference type="InterPro" id="IPR047117">
    <property type="entry name" value="PERK1-13-like"/>
</dbReference>
<evidence type="ECO:0000256" key="8">
    <source>
        <dbReference type="ARBA" id="ARBA00022840"/>
    </source>
</evidence>
<sequence>MSLPVAEVAGIAAGCAALLLLAAAATGLWCAARLRARRNRSSETGSSDPSTLVEWGKGGRSSLAPEHQGARQFSLDELAQATKNFSEANLVGVGSFGLVYKGLLLDGSVVAIKKRIGAQRQDFAEEVRKLSEITHRNIVTLVGYCQEGGLQMLVSEYVPNGSVSGHLYDTGKSSMTRLEFKQRLSIAIGAAKGLNHLHTLVPPLIHKDFKTSNVLVDENFIAKVADAGLARLLRGYEDAGPSHGFSSSVYQDPELQSVMQFSESSDVYSFGVFLLELITGREAACLISPDSRESLAHWIEGHFSSSELIDPRLGANFTSEGMKEFVGLTFQCLNPSSRRRPKMRLVATELDRILETEMSLTTIMGDGTAIITLGSTLFK</sequence>
<keyword evidence="18" id="KW-1185">Reference proteome</keyword>
<dbReference type="HOGENOM" id="CLU_000288_21_4_1"/>
<feature type="domain" description="Protein kinase" evidence="16">
    <location>
        <begin position="85"/>
        <end position="354"/>
    </location>
</feature>
<keyword evidence="9" id="KW-1133">Transmembrane helix</keyword>
<comment type="catalytic activity">
    <reaction evidence="11">
        <text>L-threonyl-[protein] + ATP = O-phospho-L-threonyl-[protein] + ADP + H(+)</text>
        <dbReference type="Rhea" id="RHEA:46608"/>
        <dbReference type="Rhea" id="RHEA-COMP:11060"/>
        <dbReference type="Rhea" id="RHEA-COMP:11605"/>
        <dbReference type="ChEBI" id="CHEBI:15378"/>
        <dbReference type="ChEBI" id="CHEBI:30013"/>
        <dbReference type="ChEBI" id="CHEBI:30616"/>
        <dbReference type="ChEBI" id="CHEBI:61977"/>
        <dbReference type="ChEBI" id="CHEBI:456216"/>
        <dbReference type="EC" id="2.7.11.1"/>
    </reaction>
</comment>
<dbReference type="InterPro" id="IPR001245">
    <property type="entry name" value="Ser-Thr/Tyr_kinase_cat_dom"/>
</dbReference>
<keyword evidence="10" id="KW-0472">Membrane</keyword>
<dbReference type="InterPro" id="IPR017441">
    <property type="entry name" value="Protein_kinase_ATP_BS"/>
</dbReference>
<dbReference type="Proteomes" id="UP000006038">
    <property type="component" value="Chromosome 5"/>
</dbReference>
<dbReference type="AlphaFoldDB" id="J3M6H8"/>
<keyword evidence="8 13" id="KW-0067">ATP-binding</keyword>
<proteinExistence type="inferred from homology"/>
<keyword evidence="3 14" id="KW-0723">Serine/threonine-protein kinase</keyword>
<accession>J3M6H8</accession>
<dbReference type="PROSITE" id="PS50011">
    <property type="entry name" value="PROTEIN_KINASE_DOM"/>
    <property type="match status" value="1"/>
</dbReference>
<dbReference type="eggNOG" id="KOG1187">
    <property type="taxonomic scope" value="Eukaryota"/>
</dbReference>
<evidence type="ECO:0000256" key="5">
    <source>
        <dbReference type="ARBA" id="ARBA00022692"/>
    </source>
</evidence>
<evidence type="ECO:0000256" key="14">
    <source>
        <dbReference type="RuleBase" id="RU000304"/>
    </source>
</evidence>
<dbReference type="OrthoDB" id="4062651at2759"/>
<evidence type="ECO:0000256" key="6">
    <source>
        <dbReference type="ARBA" id="ARBA00022741"/>
    </source>
</evidence>
<dbReference type="Pfam" id="PF07714">
    <property type="entry name" value="PK_Tyr_Ser-Thr"/>
    <property type="match status" value="1"/>
</dbReference>
<evidence type="ECO:0000256" key="15">
    <source>
        <dbReference type="SAM" id="MobiDB-lite"/>
    </source>
</evidence>
<evidence type="ECO:0000256" key="13">
    <source>
        <dbReference type="PROSITE-ProRule" id="PRU10141"/>
    </source>
</evidence>
<keyword evidence="7" id="KW-0418">Kinase</keyword>
<comment type="subcellular location">
    <subcellularLocation>
        <location evidence="1">Cell membrane</location>
        <topology evidence="1">Single-pass membrane protein</topology>
    </subcellularLocation>
</comment>
<dbReference type="Gene3D" id="1.10.510.10">
    <property type="entry name" value="Transferase(Phosphotransferase) domain 1"/>
    <property type="match status" value="1"/>
</dbReference>
<dbReference type="InterPro" id="IPR011009">
    <property type="entry name" value="Kinase-like_dom_sf"/>
</dbReference>
<dbReference type="InterPro" id="IPR008271">
    <property type="entry name" value="Ser/Thr_kinase_AS"/>
</dbReference>
<evidence type="ECO:0000259" key="16">
    <source>
        <dbReference type="PROSITE" id="PS50011"/>
    </source>
</evidence>
<reference evidence="17" key="1">
    <citation type="journal article" date="2013" name="Nat. Commun.">
        <title>Whole-genome sequencing of Oryza brachyantha reveals mechanisms underlying Oryza genome evolution.</title>
        <authorList>
            <person name="Chen J."/>
            <person name="Huang Q."/>
            <person name="Gao D."/>
            <person name="Wang J."/>
            <person name="Lang Y."/>
            <person name="Liu T."/>
            <person name="Li B."/>
            <person name="Bai Z."/>
            <person name="Luis Goicoechea J."/>
            <person name="Liang C."/>
            <person name="Chen C."/>
            <person name="Zhang W."/>
            <person name="Sun S."/>
            <person name="Liao Y."/>
            <person name="Zhang X."/>
            <person name="Yang L."/>
            <person name="Song C."/>
            <person name="Wang M."/>
            <person name="Shi J."/>
            <person name="Liu G."/>
            <person name="Liu J."/>
            <person name="Zhou H."/>
            <person name="Zhou W."/>
            <person name="Yu Q."/>
            <person name="An N."/>
            <person name="Chen Y."/>
            <person name="Cai Q."/>
            <person name="Wang B."/>
            <person name="Liu B."/>
            <person name="Min J."/>
            <person name="Huang Y."/>
            <person name="Wu H."/>
            <person name="Li Z."/>
            <person name="Zhang Y."/>
            <person name="Yin Y."/>
            <person name="Song W."/>
            <person name="Jiang J."/>
            <person name="Jackson S.A."/>
            <person name="Wing R.A."/>
            <person name="Wang J."/>
            <person name="Chen M."/>
        </authorList>
    </citation>
    <scope>NUCLEOTIDE SEQUENCE [LARGE SCALE GENOMIC DNA]</scope>
    <source>
        <strain evidence="17">cv. IRGC 101232</strain>
    </source>
</reference>
<evidence type="ECO:0000313" key="18">
    <source>
        <dbReference type="Proteomes" id="UP000006038"/>
    </source>
</evidence>
<organism evidence="17">
    <name type="scientific">Oryza brachyantha</name>
    <name type="common">malo sina</name>
    <dbReference type="NCBI Taxonomy" id="4533"/>
    <lineage>
        <taxon>Eukaryota</taxon>
        <taxon>Viridiplantae</taxon>
        <taxon>Streptophyta</taxon>
        <taxon>Embryophyta</taxon>
        <taxon>Tracheophyta</taxon>
        <taxon>Spermatophyta</taxon>
        <taxon>Magnoliopsida</taxon>
        <taxon>Liliopsida</taxon>
        <taxon>Poales</taxon>
        <taxon>Poaceae</taxon>
        <taxon>BOP clade</taxon>
        <taxon>Oryzoideae</taxon>
        <taxon>Oryzeae</taxon>
        <taxon>Oryzinae</taxon>
        <taxon>Oryza</taxon>
    </lineage>
</organism>